<dbReference type="CDD" id="cd04878">
    <property type="entry name" value="ACT_AHAS"/>
    <property type="match status" value="1"/>
</dbReference>
<evidence type="ECO:0000256" key="5">
    <source>
        <dbReference type="ARBA" id="ARBA00022605"/>
    </source>
</evidence>
<dbReference type="EMBL" id="CP034852">
    <property type="protein sequence ID" value="QCI26990.1"/>
    <property type="molecule type" value="Genomic_DNA"/>
</dbReference>
<dbReference type="InterPro" id="IPR002912">
    <property type="entry name" value="ACT_dom"/>
</dbReference>
<evidence type="ECO:0000259" key="9">
    <source>
        <dbReference type="PROSITE" id="PS51671"/>
    </source>
</evidence>
<comment type="pathway">
    <text evidence="1 8">Amino-acid biosynthesis; L-isoleucine biosynthesis; L-isoleucine from 2-oxobutanoate: step 1/4.</text>
</comment>
<organism evidence="10 11">
    <name type="scientific">Buchnera aphidicola</name>
    <name type="common">Thelaxes californica</name>
    <dbReference type="NCBI Taxonomy" id="1315998"/>
    <lineage>
        <taxon>Bacteria</taxon>
        <taxon>Pseudomonadati</taxon>
        <taxon>Pseudomonadota</taxon>
        <taxon>Gammaproteobacteria</taxon>
        <taxon>Enterobacterales</taxon>
        <taxon>Erwiniaceae</taxon>
        <taxon>Buchnera</taxon>
    </lineage>
</organism>
<dbReference type="InterPro" id="IPR027271">
    <property type="entry name" value="Acetolactate_synth/TF_NikR_C"/>
</dbReference>
<proteinExistence type="inferred from homology"/>
<dbReference type="PROSITE" id="PS51671">
    <property type="entry name" value="ACT"/>
    <property type="match status" value="1"/>
</dbReference>
<dbReference type="OrthoDB" id="9787365at2"/>
<dbReference type="UniPathway" id="UPA00047">
    <property type="reaction ID" value="UER00055"/>
</dbReference>
<reference evidence="10 11" key="2">
    <citation type="submission" date="2019-05" db="EMBL/GenBank/DDBJ databases">
        <title>Genome evolution of the obligate endosymbiont Buchnera aphidicola.</title>
        <authorList>
            <person name="Moran N.A."/>
        </authorList>
    </citation>
    <scope>NUCLEOTIDE SEQUENCE [LARGE SCALE GENOMIC DNA]</scope>
    <source>
        <strain evidence="10 11">Tca</strain>
    </source>
</reference>
<dbReference type="InterPro" id="IPR039557">
    <property type="entry name" value="AHAS_ACT"/>
</dbReference>
<comment type="pathway">
    <text evidence="2 8">Amino-acid biosynthesis; L-valine biosynthesis; L-valine from pyruvate: step 1/4.</text>
</comment>
<dbReference type="Pfam" id="PF10369">
    <property type="entry name" value="ALS_ss_C"/>
    <property type="match status" value="1"/>
</dbReference>
<dbReference type="InterPro" id="IPR004789">
    <property type="entry name" value="Acetalactate_synth_ssu"/>
</dbReference>
<keyword evidence="6 8" id="KW-0100">Branched-chain amino acid biosynthesis</keyword>
<evidence type="ECO:0000256" key="6">
    <source>
        <dbReference type="ARBA" id="ARBA00023304"/>
    </source>
</evidence>
<evidence type="ECO:0000313" key="11">
    <source>
        <dbReference type="Proteomes" id="UP000298782"/>
    </source>
</evidence>
<evidence type="ECO:0000313" key="10">
    <source>
        <dbReference type="EMBL" id="QCI26990.1"/>
    </source>
</evidence>
<dbReference type="EC" id="2.2.1.6" evidence="8"/>
<evidence type="ECO:0000256" key="1">
    <source>
        <dbReference type="ARBA" id="ARBA00004974"/>
    </source>
</evidence>
<gene>
    <name evidence="10" type="primary">ilvN</name>
    <name evidence="10" type="ORF">D9V80_00865</name>
</gene>
<dbReference type="PANTHER" id="PTHR30239:SF0">
    <property type="entry name" value="ACETOLACTATE SYNTHASE SMALL SUBUNIT 1, CHLOROPLASTIC"/>
    <property type="match status" value="1"/>
</dbReference>
<feature type="domain" description="ACT" evidence="9">
    <location>
        <begin position="4"/>
        <end position="79"/>
    </location>
</feature>
<dbReference type="PANTHER" id="PTHR30239">
    <property type="entry name" value="ACETOLACTATE SYNTHASE SMALL SUBUNIT"/>
    <property type="match status" value="1"/>
</dbReference>
<dbReference type="FunFam" id="3.30.70.260:FF:000001">
    <property type="entry name" value="Acetolactate synthase, small subunit"/>
    <property type="match status" value="1"/>
</dbReference>
<accession>A0A4D6YLR4</accession>
<sequence length="159" mass="18197">MHKILSILLENEFGALSRVIGLFSQRGYNIESVTVSPTEDSSISQMTIQTKVENENIVEQIKKQLYKLINVLQVQEIGIFPHIEREILLIKLKLDHEKIKDVILITKIFKGKIVHITNKTIIIQITGTNKKITDYIQIIKKKNKILEIARSGIIGILKN</sequence>
<evidence type="ECO:0000256" key="7">
    <source>
        <dbReference type="ARBA" id="ARBA00048670"/>
    </source>
</evidence>
<dbReference type="SUPFAM" id="SSF55021">
    <property type="entry name" value="ACT-like"/>
    <property type="match status" value="2"/>
</dbReference>
<dbReference type="Proteomes" id="UP000298782">
    <property type="component" value="Chromosome"/>
</dbReference>
<evidence type="ECO:0000256" key="4">
    <source>
        <dbReference type="ARBA" id="ARBA00011744"/>
    </source>
</evidence>
<dbReference type="Gene3D" id="3.30.70.1150">
    <property type="entry name" value="ACT-like. Chain A, domain 2"/>
    <property type="match status" value="1"/>
</dbReference>
<keyword evidence="11" id="KW-1185">Reference proteome</keyword>
<dbReference type="GO" id="GO:0005829">
    <property type="term" value="C:cytosol"/>
    <property type="evidence" value="ECO:0007669"/>
    <property type="project" value="TreeGrafter"/>
</dbReference>
<dbReference type="InterPro" id="IPR045865">
    <property type="entry name" value="ACT-like_dom_sf"/>
</dbReference>
<dbReference type="InterPro" id="IPR054480">
    <property type="entry name" value="AHAS_small-like_ACT"/>
</dbReference>
<comment type="similarity">
    <text evidence="3 8">Belongs to the acetolactate synthase small subunit family.</text>
</comment>
<dbReference type="UniPathway" id="UPA00049">
    <property type="reaction ID" value="UER00059"/>
</dbReference>
<comment type="function">
    <text evidence="8">Catalyzes the conversion of 2 pyruvate molecules into acetolactate in the first common step of the biosynthetic pathway of the branched-amino acids such as leucine, isoleucine, and valine.</text>
</comment>
<comment type="catalytic activity">
    <reaction evidence="7 8">
        <text>2 pyruvate + H(+) = (2S)-2-acetolactate + CO2</text>
        <dbReference type="Rhea" id="RHEA:25249"/>
        <dbReference type="ChEBI" id="CHEBI:15361"/>
        <dbReference type="ChEBI" id="CHEBI:15378"/>
        <dbReference type="ChEBI" id="CHEBI:16526"/>
        <dbReference type="ChEBI" id="CHEBI:58476"/>
        <dbReference type="EC" id="2.2.1.6"/>
    </reaction>
</comment>
<protein>
    <recommendedName>
        <fullName evidence="8">Acetolactate synthase small subunit</fullName>
        <shortName evidence="8">AHAS</shortName>
        <shortName evidence="8">ALS</shortName>
        <ecNumber evidence="8">2.2.1.6</ecNumber>
    </recommendedName>
    <alternativeName>
        <fullName evidence="8">Acetohydroxy-acid synthase small subunit</fullName>
    </alternativeName>
</protein>
<dbReference type="NCBIfam" id="TIGR00119">
    <property type="entry name" value="acolac_sm"/>
    <property type="match status" value="1"/>
</dbReference>
<dbReference type="Pfam" id="PF22629">
    <property type="entry name" value="ACT_AHAS_ss"/>
    <property type="match status" value="1"/>
</dbReference>
<dbReference type="AlphaFoldDB" id="A0A4D6YLR4"/>
<dbReference type="GO" id="GO:0003984">
    <property type="term" value="F:acetolactate synthase activity"/>
    <property type="evidence" value="ECO:0007669"/>
    <property type="project" value="UniProtKB-UniRule"/>
</dbReference>
<dbReference type="InterPro" id="IPR019455">
    <property type="entry name" value="Acetolactate_synth_ssu_C"/>
</dbReference>
<reference evidence="10 11" key="1">
    <citation type="submission" date="2018-12" db="EMBL/GenBank/DDBJ databases">
        <authorList>
            <person name="Chong R.A."/>
        </authorList>
    </citation>
    <scope>NUCLEOTIDE SEQUENCE [LARGE SCALE GENOMIC DNA]</scope>
    <source>
        <strain evidence="10 11">Tca</strain>
    </source>
</reference>
<dbReference type="GO" id="GO:1990610">
    <property type="term" value="F:acetolactate synthase regulator activity"/>
    <property type="evidence" value="ECO:0007669"/>
    <property type="project" value="UniProtKB-UniRule"/>
</dbReference>
<evidence type="ECO:0000256" key="3">
    <source>
        <dbReference type="ARBA" id="ARBA00006341"/>
    </source>
</evidence>
<dbReference type="Gene3D" id="3.30.70.260">
    <property type="match status" value="1"/>
</dbReference>
<keyword evidence="8 10" id="KW-0808">Transferase</keyword>
<comment type="subunit">
    <text evidence="4 8">Dimer of large and small chains.</text>
</comment>
<name>A0A4D6YLR4_9GAMM</name>
<keyword evidence="5 8" id="KW-0028">Amino-acid biosynthesis</keyword>
<evidence type="ECO:0000256" key="2">
    <source>
        <dbReference type="ARBA" id="ARBA00005025"/>
    </source>
</evidence>
<dbReference type="GO" id="GO:0009097">
    <property type="term" value="P:isoleucine biosynthetic process"/>
    <property type="evidence" value="ECO:0007669"/>
    <property type="project" value="UniProtKB-UniRule"/>
</dbReference>
<dbReference type="NCBIfam" id="NF008864">
    <property type="entry name" value="PRK11895.1"/>
    <property type="match status" value="1"/>
</dbReference>
<dbReference type="GO" id="GO:0009099">
    <property type="term" value="P:L-valine biosynthetic process"/>
    <property type="evidence" value="ECO:0007669"/>
    <property type="project" value="UniProtKB-UniRule"/>
</dbReference>
<evidence type="ECO:0000256" key="8">
    <source>
        <dbReference type="RuleBase" id="RU368092"/>
    </source>
</evidence>